<dbReference type="PANTHER" id="PTHR21402">
    <property type="entry name" value="GAMETOCYTE SPECIFIC FACTOR 1-RELATED"/>
    <property type="match status" value="1"/>
</dbReference>
<gene>
    <name evidence="6" type="ORF">HHI36_017644</name>
</gene>
<dbReference type="InterPro" id="IPR051591">
    <property type="entry name" value="UPF0224_FAM112_RNA_Proc"/>
</dbReference>
<dbReference type="Proteomes" id="UP001516400">
    <property type="component" value="Unassembled WGS sequence"/>
</dbReference>
<feature type="compositionally biased region" description="Polar residues" evidence="4">
    <location>
        <begin position="148"/>
        <end position="184"/>
    </location>
</feature>
<feature type="domain" description="CHHC U11-48K-type" evidence="5">
    <location>
        <begin position="10"/>
        <end position="37"/>
    </location>
</feature>
<sequence length="215" mass="25066">MEAFQDFEAKITCPYDKSHFIRKSKMGAHLVKCAKNFPDAEVVVCDFNVTHRIPRPELRYHHETCPDRRKIENHIIQQENEDPSLIYPVQQVNVDGEDDWDNEPEHPGYNPTAYCEENNVLRHIDVESASKRRNFRAEERQRLNQFRTAETAKSSCSTNNVKNNQLPTENKQKAKTNSQSTSKVTVEEEAPELSIADRIKIGQKKTYEPKNLYKY</sequence>
<keyword evidence="7" id="KW-1185">Reference proteome</keyword>
<evidence type="ECO:0000313" key="7">
    <source>
        <dbReference type="Proteomes" id="UP001516400"/>
    </source>
</evidence>
<dbReference type="SUPFAM" id="SSF57667">
    <property type="entry name" value="beta-beta-alpha zinc fingers"/>
    <property type="match status" value="1"/>
</dbReference>
<dbReference type="PROSITE" id="PS51800">
    <property type="entry name" value="ZF_CHHC_U11_48K"/>
    <property type="match status" value="2"/>
</dbReference>
<dbReference type="GO" id="GO:0008270">
    <property type="term" value="F:zinc ion binding"/>
    <property type="evidence" value="ECO:0007669"/>
    <property type="project" value="UniProtKB-KW"/>
</dbReference>
<evidence type="ECO:0000256" key="4">
    <source>
        <dbReference type="SAM" id="MobiDB-lite"/>
    </source>
</evidence>
<proteinExistence type="predicted"/>
<comment type="caution">
    <text evidence="6">The sequence shown here is derived from an EMBL/GenBank/DDBJ whole genome shotgun (WGS) entry which is preliminary data.</text>
</comment>
<dbReference type="PANTHER" id="PTHR21402:SF5">
    <property type="entry name" value="GAMETOCYTE SPECIFIC FACTOR 1"/>
    <property type="match status" value="1"/>
</dbReference>
<protein>
    <recommendedName>
        <fullName evidence="5">CHHC U11-48K-type domain-containing protein</fullName>
    </recommendedName>
</protein>
<evidence type="ECO:0000313" key="6">
    <source>
        <dbReference type="EMBL" id="KAL3280143.1"/>
    </source>
</evidence>
<evidence type="ECO:0000256" key="2">
    <source>
        <dbReference type="ARBA" id="ARBA00022771"/>
    </source>
</evidence>
<dbReference type="AlphaFoldDB" id="A0ABD2NN47"/>
<dbReference type="Pfam" id="PF05253">
    <property type="entry name" value="zf-U11-48K"/>
    <property type="match status" value="2"/>
</dbReference>
<keyword evidence="1" id="KW-0479">Metal-binding</keyword>
<evidence type="ECO:0000256" key="3">
    <source>
        <dbReference type="ARBA" id="ARBA00022833"/>
    </source>
</evidence>
<evidence type="ECO:0000259" key="5">
    <source>
        <dbReference type="PROSITE" id="PS51800"/>
    </source>
</evidence>
<name>A0ABD2NN47_9CUCU</name>
<feature type="region of interest" description="Disordered" evidence="4">
    <location>
        <begin position="148"/>
        <end position="193"/>
    </location>
</feature>
<accession>A0ABD2NN47</accession>
<dbReference type="EMBL" id="JABFTP020000124">
    <property type="protein sequence ID" value="KAL3280143.1"/>
    <property type="molecule type" value="Genomic_DNA"/>
</dbReference>
<keyword evidence="3" id="KW-0862">Zinc</keyword>
<reference evidence="6 7" key="1">
    <citation type="journal article" date="2021" name="BMC Biol.">
        <title>Horizontally acquired antibacterial genes associated with adaptive radiation of ladybird beetles.</title>
        <authorList>
            <person name="Li H.S."/>
            <person name="Tang X.F."/>
            <person name="Huang Y.H."/>
            <person name="Xu Z.Y."/>
            <person name="Chen M.L."/>
            <person name="Du X.Y."/>
            <person name="Qiu B.Y."/>
            <person name="Chen P.T."/>
            <person name="Zhang W."/>
            <person name="Slipinski A."/>
            <person name="Escalona H.E."/>
            <person name="Waterhouse R.M."/>
            <person name="Zwick A."/>
            <person name="Pang H."/>
        </authorList>
    </citation>
    <scope>NUCLEOTIDE SEQUENCE [LARGE SCALE GENOMIC DNA]</scope>
    <source>
        <strain evidence="6">SYSU2018</strain>
    </source>
</reference>
<dbReference type="InterPro" id="IPR036236">
    <property type="entry name" value="Znf_C2H2_sf"/>
</dbReference>
<feature type="domain" description="CHHC U11-48K-type" evidence="5">
    <location>
        <begin position="42"/>
        <end position="69"/>
    </location>
</feature>
<organism evidence="6 7">
    <name type="scientific">Cryptolaemus montrouzieri</name>
    <dbReference type="NCBI Taxonomy" id="559131"/>
    <lineage>
        <taxon>Eukaryota</taxon>
        <taxon>Metazoa</taxon>
        <taxon>Ecdysozoa</taxon>
        <taxon>Arthropoda</taxon>
        <taxon>Hexapoda</taxon>
        <taxon>Insecta</taxon>
        <taxon>Pterygota</taxon>
        <taxon>Neoptera</taxon>
        <taxon>Endopterygota</taxon>
        <taxon>Coleoptera</taxon>
        <taxon>Polyphaga</taxon>
        <taxon>Cucujiformia</taxon>
        <taxon>Coccinelloidea</taxon>
        <taxon>Coccinellidae</taxon>
        <taxon>Scymninae</taxon>
        <taxon>Scymnini</taxon>
        <taxon>Cryptolaemus</taxon>
    </lineage>
</organism>
<evidence type="ECO:0000256" key="1">
    <source>
        <dbReference type="ARBA" id="ARBA00022723"/>
    </source>
</evidence>
<keyword evidence="2" id="KW-0863">Zinc-finger</keyword>
<dbReference type="InterPro" id="IPR022776">
    <property type="entry name" value="TRM13/UPF0224_CHHC_Znf_dom"/>
</dbReference>